<dbReference type="SMART" id="SM00042">
    <property type="entry name" value="CUB"/>
    <property type="match status" value="1"/>
</dbReference>
<sequence>MQDLGIFSGRLQLTNTPLYSVLMDCRMVLVAPPGFNLAIQFELMDLAGSSKYCHGDYIQLLDGASIRSISIRGMPLNDRLCGKKLPKEELTSRGNTVTVRFYSDLSMQETGFRLIFSAFHTGRCNSSEFKCDNGRCMNKVLLCDGVDNCGDESDICGLSQAGKAGLVLLCIAVVLFVIFCGLWCTYKEPPKEEVNQKGPNSRPNKRASSVTNTSTLTTASPYLKRTPDISVSRSTPSPNENSRAPLVKHDADDL</sequence>
<evidence type="ECO:0000256" key="4">
    <source>
        <dbReference type="SAM" id="Phobius"/>
    </source>
</evidence>
<dbReference type="InterPro" id="IPR002172">
    <property type="entry name" value="LDrepeatLR_classA_rpt"/>
</dbReference>
<dbReference type="Gene3D" id="4.10.400.10">
    <property type="entry name" value="Low-density Lipoprotein Receptor"/>
    <property type="match status" value="1"/>
</dbReference>
<gene>
    <name evidence="6" type="ORF">SNE40_017915</name>
</gene>
<keyword evidence="4" id="KW-0472">Membrane</keyword>
<feature type="compositionally biased region" description="Polar residues" evidence="3">
    <location>
        <begin position="229"/>
        <end position="242"/>
    </location>
</feature>
<dbReference type="PANTHER" id="PTHR24652">
    <property type="entry name" value="LOW-DENSITY LIPOPROTEIN RECEPTOR CLASS A DOMAIN-CONTAINING PROTEIN 2"/>
    <property type="match status" value="1"/>
</dbReference>
<feature type="compositionally biased region" description="Polar residues" evidence="3">
    <location>
        <begin position="197"/>
        <end position="220"/>
    </location>
</feature>
<dbReference type="SMART" id="SM00192">
    <property type="entry name" value="LDLa"/>
    <property type="match status" value="1"/>
</dbReference>
<dbReference type="InterPro" id="IPR035914">
    <property type="entry name" value="Sperma_CUB_dom_sf"/>
</dbReference>
<keyword evidence="4" id="KW-1133">Transmembrane helix</keyword>
<evidence type="ECO:0000313" key="6">
    <source>
        <dbReference type="EMBL" id="KAK6174684.1"/>
    </source>
</evidence>
<dbReference type="PROSITE" id="PS01180">
    <property type="entry name" value="CUB"/>
    <property type="match status" value="1"/>
</dbReference>
<dbReference type="EMBL" id="JAZGQO010000011">
    <property type="protein sequence ID" value="KAK6174684.1"/>
    <property type="molecule type" value="Genomic_DNA"/>
</dbReference>
<evidence type="ECO:0000313" key="7">
    <source>
        <dbReference type="Proteomes" id="UP001347796"/>
    </source>
</evidence>
<comment type="caution">
    <text evidence="2">Lacks conserved residue(s) required for the propagation of feature annotation.</text>
</comment>
<accession>A0AAN8JER1</accession>
<dbReference type="PROSITE" id="PS50068">
    <property type="entry name" value="LDLRA_2"/>
    <property type="match status" value="1"/>
</dbReference>
<evidence type="ECO:0000259" key="5">
    <source>
        <dbReference type="PROSITE" id="PS01180"/>
    </source>
</evidence>
<evidence type="ECO:0000256" key="1">
    <source>
        <dbReference type="ARBA" id="ARBA00023157"/>
    </source>
</evidence>
<dbReference type="InterPro" id="IPR036055">
    <property type="entry name" value="LDL_receptor-like_sf"/>
</dbReference>
<keyword evidence="1 2" id="KW-1015">Disulfide bond</keyword>
<dbReference type="InterPro" id="IPR000859">
    <property type="entry name" value="CUB_dom"/>
</dbReference>
<feature type="region of interest" description="Disordered" evidence="3">
    <location>
        <begin position="191"/>
        <end position="254"/>
    </location>
</feature>
<evidence type="ECO:0000256" key="2">
    <source>
        <dbReference type="PROSITE-ProRule" id="PRU00124"/>
    </source>
</evidence>
<name>A0AAN8JER1_PATCE</name>
<feature type="disulfide bond" evidence="2">
    <location>
        <begin position="124"/>
        <end position="136"/>
    </location>
</feature>
<dbReference type="Pfam" id="PF00431">
    <property type="entry name" value="CUB"/>
    <property type="match status" value="1"/>
</dbReference>
<proteinExistence type="predicted"/>
<feature type="transmembrane region" description="Helical" evidence="4">
    <location>
        <begin position="164"/>
        <end position="186"/>
    </location>
</feature>
<organism evidence="6 7">
    <name type="scientific">Patella caerulea</name>
    <name type="common">Rayed Mediterranean limpet</name>
    <dbReference type="NCBI Taxonomy" id="87958"/>
    <lineage>
        <taxon>Eukaryota</taxon>
        <taxon>Metazoa</taxon>
        <taxon>Spiralia</taxon>
        <taxon>Lophotrochozoa</taxon>
        <taxon>Mollusca</taxon>
        <taxon>Gastropoda</taxon>
        <taxon>Patellogastropoda</taxon>
        <taxon>Patelloidea</taxon>
        <taxon>Patellidae</taxon>
        <taxon>Patella</taxon>
    </lineage>
</organism>
<keyword evidence="7" id="KW-1185">Reference proteome</keyword>
<dbReference type="Gene3D" id="2.60.120.290">
    <property type="entry name" value="Spermadhesin, CUB domain"/>
    <property type="match status" value="1"/>
</dbReference>
<keyword evidence="4" id="KW-0812">Transmembrane</keyword>
<dbReference type="InterPro" id="IPR042333">
    <property type="entry name" value="LRAD2/Mig-13-like"/>
</dbReference>
<dbReference type="CDD" id="cd00112">
    <property type="entry name" value="LDLa"/>
    <property type="match status" value="1"/>
</dbReference>
<dbReference type="SUPFAM" id="SSF49854">
    <property type="entry name" value="Spermadhesin, CUB domain"/>
    <property type="match status" value="1"/>
</dbReference>
<feature type="disulfide bond" evidence="2">
    <location>
        <begin position="131"/>
        <end position="149"/>
    </location>
</feature>
<dbReference type="PANTHER" id="PTHR24652:SF69">
    <property type="entry name" value="CUB DOMAIN-CONTAINING PROTEIN"/>
    <property type="match status" value="1"/>
</dbReference>
<dbReference type="SUPFAM" id="SSF57424">
    <property type="entry name" value="LDL receptor-like module"/>
    <property type="match status" value="1"/>
</dbReference>
<comment type="caution">
    <text evidence="6">The sequence shown here is derived from an EMBL/GenBank/DDBJ whole genome shotgun (WGS) entry which is preliminary data.</text>
</comment>
<dbReference type="Pfam" id="PF00057">
    <property type="entry name" value="Ldl_recept_a"/>
    <property type="match status" value="1"/>
</dbReference>
<evidence type="ECO:0000256" key="3">
    <source>
        <dbReference type="SAM" id="MobiDB-lite"/>
    </source>
</evidence>
<dbReference type="CDD" id="cd00041">
    <property type="entry name" value="CUB"/>
    <property type="match status" value="1"/>
</dbReference>
<dbReference type="Proteomes" id="UP001347796">
    <property type="component" value="Unassembled WGS sequence"/>
</dbReference>
<reference evidence="6 7" key="1">
    <citation type="submission" date="2024-01" db="EMBL/GenBank/DDBJ databases">
        <title>The genome of the rayed Mediterranean limpet Patella caerulea (Linnaeus, 1758).</title>
        <authorList>
            <person name="Anh-Thu Weber A."/>
            <person name="Halstead-Nussloch G."/>
        </authorList>
    </citation>
    <scope>NUCLEOTIDE SEQUENCE [LARGE SCALE GENOMIC DNA]</scope>
    <source>
        <strain evidence="6">AATW-2023a</strain>
        <tissue evidence="6">Whole specimen</tissue>
    </source>
</reference>
<dbReference type="AlphaFoldDB" id="A0AAN8JER1"/>
<feature type="domain" description="CUB" evidence="5">
    <location>
        <begin position="1"/>
        <end position="119"/>
    </location>
</feature>
<protein>
    <recommendedName>
        <fullName evidence="5">CUB domain-containing protein</fullName>
    </recommendedName>
</protein>